<proteinExistence type="predicted"/>
<evidence type="ECO:0008006" key="2">
    <source>
        <dbReference type="Google" id="ProtNLM"/>
    </source>
</evidence>
<gene>
    <name evidence="1" type="ORF">METZ01_LOCUS503558</name>
</gene>
<feature type="non-terminal residue" evidence="1">
    <location>
        <position position="131"/>
    </location>
</feature>
<name>A0A383E2A8_9ZZZZ</name>
<reference evidence="1" key="1">
    <citation type="submission" date="2018-05" db="EMBL/GenBank/DDBJ databases">
        <authorList>
            <person name="Lanie J.A."/>
            <person name="Ng W.-L."/>
            <person name="Kazmierczak K.M."/>
            <person name="Andrzejewski T.M."/>
            <person name="Davidsen T.M."/>
            <person name="Wayne K.J."/>
            <person name="Tettelin H."/>
            <person name="Glass J.I."/>
            <person name="Rusch D."/>
            <person name="Podicherti R."/>
            <person name="Tsui H.-C.T."/>
            <person name="Winkler M.E."/>
        </authorList>
    </citation>
    <scope>NUCLEOTIDE SEQUENCE</scope>
</reference>
<dbReference type="EMBL" id="UINC01222080">
    <property type="protein sequence ID" value="SVE50704.1"/>
    <property type="molecule type" value="Genomic_DNA"/>
</dbReference>
<dbReference type="SUPFAM" id="SSF53335">
    <property type="entry name" value="S-adenosyl-L-methionine-dependent methyltransferases"/>
    <property type="match status" value="1"/>
</dbReference>
<dbReference type="InterPro" id="IPR029063">
    <property type="entry name" value="SAM-dependent_MTases_sf"/>
</dbReference>
<protein>
    <recommendedName>
        <fullName evidence="2">Methyltransferase type 11 domain-containing protein</fullName>
    </recommendedName>
</protein>
<dbReference type="Pfam" id="PF13578">
    <property type="entry name" value="Methyltransf_24"/>
    <property type="match status" value="1"/>
</dbReference>
<evidence type="ECO:0000313" key="1">
    <source>
        <dbReference type="EMBL" id="SVE50704.1"/>
    </source>
</evidence>
<organism evidence="1">
    <name type="scientific">marine metagenome</name>
    <dbReference type="NCBI Taxonomy" id="408172"/>
    <lineage>
        <taxon>unclassified sequences</taxon>
        <taxon>metagenomes</taxon>
        <taxon>ecological metagenomes</taxon>
    </lineage>
</organism>
<dbReference type="Gene3D" id="3.40.50.150">
    <property type="entry name" value="Vaccinia Virus protein VP39"/>
    <property type="match status" value="1"/>
</dbReference>
<accession>A0A383E2A8</accession>
<sequence>MQRQHRKDYLEIGCAYNECFDKIKANSKVGVDPNSGGTLRMTSDEFFKVNLQAFDIIFIDGFHEHEQVWKDFQSSMKFLRPNGYIFLHDLLPPGEEHAKFPFTKEDPTPKCGNCWRVIFDILKLNKEFYII</sequence>
<dbReference type="AlphaFoldDB" id="A0A383E2A8"/>